<name>A0AAU9JWM4_9CILI</name>
<evidence type="ECO:0008006" key="3">
    <source>
        <dbReference type="Google" id="ProtNLM"/>
    </source>
</evidence>
<gene>
    <name evidence="1" type="ORF">BSTOLATCC_MIC38567</name>
</gene>
<comment type="caution">
    <text evidence="1">The sequence shown here is derived from an EMBL/GenBank/DDBJ whole genome shotgun (WGS) entry which is preliminary data.</text>
</comment>
<organism evidence="1 2">
    <name type="scientific">Blepharisma stoltei</name>
    <dbReference type="NCBI Taxonomy" id="1481888"/>
    <lineage>
        <taxon>Eukaryota</taxon>
        <taxon>Sar</taxon>
        <taxon>Alveolata</taxon>
        <taxon>Ciliophora</taxon>
        <taxon>Postciliodesmatophora</taxon>
        <taxon>Heterotrichea</taxon>
        <taxon>Heterotrichida</taxon>
        <taxon>Blepharismidae</taxon>
        <taxon>Blepharisma</taxon>
    </lineage>
</organism>
<sequence length="136" mass="15185">MLINDTNLYKRLEVGIPIFTLIGEFWSGNLGHDILQRICSDYHSEPSSFSCFYADAAYLITSALNYIINRGHDYNDPYKLMAAIRTTQFHGCAGSVSIEKGSNDRIVDKMIIEGAKRNADGSASIYTIGNYRPFSS</sequence>
<proteinExistence type="predicted"/>
<evidence type="ECO:0000313" key="2">
    <source>
        <dbReference type="Proteomes" id="UP001162131"/>
    </source>
</evidence>
<dbReference type="SUPFAM" id="SSF53822">
    <property type="entry name" value="Periplasmic binding protein-like I"/>
    <property type="match status" value="1"/>
</dbReference>
<dbReference type="EMBL" id="CAJZBQ010000038">
    <property type="protein sequence ID" value="CAG9325304.1"/>
    <property type="molecule type" value="Genomic_DNA"/>
</dbReference>
<evidence type="ECO:0000313" key="1">
    <source>
        <dbReference type="EMBL" id="CAG9325304.1"/>
    </source>
</evidence>
<accession>A0AAU9JWM4</accession>
<dbReference type="Gene3D" id="3.40.50.2300">
    <property type="match status" value="1"/>
</dbReference>
<protein>
    <recommendedName>
        <fullName evidence="3">Receptor ligand binding region domain-containing protein</fullName>
    </recommendedName>
</protein>
<dbReference type="InterPro" id="IPR028082">
    <property type="entry name" value="Peripla_BP_I"/>
</dbReference>
<keyword evidence="2" id="KW-1185">Reference proteome</keyword>
<dbReference type="Proteomes" id="UP001162131">
    <property type="component" value="Unassembled WGS sequence"/>
</dbReference>
<reference evidence="1" key="1">
    <citation type="submission" date="2021-09" db="EMBL/GenBank/DDBJ databases">
        <authorList>
            <consortium name="AG Swart"/>
            <person name="Singh M."/>
            <person name="Singh A."/>
            <person name="Seah K."/>
            <person name="Emmerich C."/>
        </authorList>
    </citation>
    <scope>NUCLEOTIDE SEQUENCE</scope>
    <source>
        <strain evidence="1">ATCC30299</strain>
    </source>
</reference>
<dbReference type="AlphaFoldDB" id="A0AAU9JWM4"/>